<dbReference type="InterPro" id="IPR041588">
    <property type="entry name" value="Integrase_H2C2"/>
</dbReference>
<dbReference type="Gene3D" id="3.30.70.270">
    <property type="match status" value="2"/>
</dbReference>
<dbReference type="Gene3D" id="3.30.420.10">
    <property type="entry name" value="Ribonuclease H-like superfamily/Ribonuclease H"/>
    <property type="match status" value="1"/>
</dbReference>
<dbReference type="SUPFAM" id="SSF57756">
    <property type="entry name" value="Retrovirus zinc finger-like domains"/>
    <property type="match status" value="1"/>
</dbReference>
<dbReference type="InterPro" id="IPR000477">
    <property type="entry name" value="RT_dom"/>
</dbReference>
<dbReference type="InterPro" id="IPR050951">
    <property type="entry name" value="Retrovirus_Pol_polyprotein"/>
</dbReference>
<feature type="domain" description="Integrase catalytic" evidence="5">
    <location>
        <begin position="605"/>
        <end position="701"/>
    </location>
</feature>
<evidence type="ECO:0000256" key="3">
    <source>
        <dbReference type="SAM" id="MobiDB-lite"/>
    </source>
</evidence>
<dbReference type="EMBL" id="BKCJ010070099">
    <property type="protein sequence ID" value="GEW70574.1"/>
    <property type="molecule type" value="Genomic_DNA"/>
</dbReference>
<dbReference type="PROSITE" id="PS50994">
    <property type="entry name" value="INTEGRASE"/>
    <property type="match status" value="1"/>
</dbReference>
<dbReference type="InterPro" id="IPR036875">
    <property type="entry name" value="Znf_CCHC_sf"/>
</dbReference>
<keyword evidence="1" id="KW-0862">Zinc</keyword>
<evidence type="ECO:0000259" key="4">
    <source>
        <dbReference type="PROSITE" id="PS50158"/>
    </source>
</evidence>
<dbReference type="SUPFAM" id="SSF56672">
    <property type="entry name" value="DNA/RNA polymerases"/>
    <property type="match status" value="1"/>
</dbReference>
<dbReference type="Pfam" id="PF00078">
    <property type="entry name" value="RVT_1"/>
    <property type="match status" value="1"/>
</dbReference>
<dbReference type="SMART" id="SM00343">
    <property type="entry name" value="ZnF_C2HC"/>
    <property type="match status" value="2"/>
</dbReference>
<dbReference type="PANTHER" id="PTHR37984:SF5">
    <property type="entry name" value="PROTEIN NYNRIN-LIKE"/>
    <property type="match status" value="1"/>
</dbReference>
<dbReference type="Pfam" id="PF17921">
    <property type="entry name" value="Integrase_H2C2"/>
    <property type="match status" value="1"/>
</dbReference>
<feature type="domain" description="CCHC-type" evidence="4">
    <location>
        <begin position="146"/>
        <end position="161"/>
    </location>
</feature>
<dbReference type="AlphaFoldDB" id="A0A699GXA1"/>
<feature type="compositionally biased region" description="Basic and acidic residues" evidence="3">
    <location>
        <begin position="52"/>
        <end position="77"/>
    </location>
</feature>
<evidence type="ECO:0000256" key="1">
    <source>
        <dbReference type="PROSITE-ProRule" id="PRU00047"/>
    </source>
</evidence>
<dbReference type="Gene3D" id="4.10.60.10">
    <property type="entry name" value="Zinc finger, CCHC-type"/>
    <property type="match status" value="1"/>
</dbReference>
<dbReference type="Gene3D" id="1.10.340.70">
    <property type="match status" value="1"/>
</dbReference>
<keyword evidence="2" id="KW-0175">Coiled coil</keyword>
<evidence type="ECO:0000259" key="5">
    <source>
        <dbReference type="PROSITE" id="PS50994"/>
    </source>
</evidence>
<gene>
    <name evidence="6" type="ORF">Tci_242550</name>
</gene>
<name>A0A699GXA1_TANCI</name>
<dbReference type="CDD" id="cd01647">
    <property type="entry name" value="RT_LTR"/>
    <property type="match status" value="1"/>
</dbReference>
<dbReference type="InterPro" id="IPR036397">
    <property type="entry name" value="RNaseH_sf"/>
</dbReference>
<dbReference type="FunFam" id="3.30.70.270:FF:000020">
    <property type="entry name" value="Transposon Tf2-6 polyprotein-like Protein"/>
    <property type="match status" value="1"/>
</dbReference>
<dbReference type="InterPro" id="IPR043128">
    <property type="entry name" value="Rev_trsase/Diguanyl_cyclase"/>
</dbReference>
<dbReference type="InterPro" id="IPR001584">
    <property type="entry name" value="Integrase_cat-core"/>
</dbReference>
<keyword evidence="1" id="KW-0479">Metal-binding</keyword>
<evidence type="ECO:0000313" key="6">
    <source>
        <dbReference type="EMBL" id="GEW70574.1"/>
    </source>
</evidence>
<evidence type="ECO:0008006" key="7">
    <source>
        <dbReference type="Google" id="ProtNLM"/>
    </source>
</evidence>
<feature type="coiled-coil region" evidence="2">
    <location>
        <begin position="320"/>
        <end position="347"/>
    </location>
</feature>
<dbReference type="InterPro" id="IPR043502">
    <property type="entry name" value="DNA/RNA_pol_sf"/>
</dbReference>
<sequence length="987" mass="113900">NFGTTRWLGQILTGLAPEIKAHVTSSKPATIQGAVSMANRLTIDGIKDGIFKKKENARNKKRSNDQNRNRGRDDRSTRQRTGRNFSLTAPKQGQRQRQYAGQHPKYAKCNFHHSGNCPVYGRCNQVGHFIRYCTSRATNERPRPTCFECGDPNHFRRNCPRMNRTTTSAGNRPNHVLAIEGNTTKGTIGIKLVSFISTNFLPLIDMKPSVINPGYEIKIASGLKVVTNMFVRGCRLELEGHTFIIDLIPFGHEVYGERPEGNLKQVKTMKVNEPKIKDIPVVREFTGVSPKDLSGLPPSRKVEFHIDIIPGAMPVVKSPYRLAPTEMQELSNQLKELQEKDYQELNKLTIKNRYPLPRINDLFDQLQGSRYFSKIDLQSGYHQLRVREEDIPKTAFRMRHVVKSEGIHMDPNKIEAVKNWKPPKTPTEIRSFLGLTGYYRRFIKNFLKIAKPLTLLTQKDKKFEWGDEQENAFQTLKDMLCKVNVVADALSRKEWTKLRRARAMSMTIHSSIKARILEAQSEAFKGVNTPAEMLKGLDKQFERKEDDGLYFVERIWVPFYGNLRTLIMNEAHATRYFVHPGSDKMYYDLRGLYWWPGMKKDIALYPEIPEWKWENITIDFIMKLPRTSSGHDAIWVIVDRLTKSAHLLAIREEYKTERLARLYINEIIARHCVPVSIISDRDSHFTSRFWQSLQKALGTQMDLKFSYTNSYHSSMKCAPYEALYGRKYRTQIACPEKSYVDNRRKPLEFSVGDKVLLKVSPWKGVVRFGKQENKRRTCGNYLKYEESRVRIKCVSISKKKKSYYSSFQDLRSSCNEDMVKYEGLRPSTTRARALNEKSNKKIPPTTSQPPGWRVCCLTEVYPSNLKKEKKQNLFIPIEDRVPKTKYPPFENLFEAKVVYNPFLDLPFPMANDQPMWGNNRAVAPTPGAAIVAVDLGDNFTVKGHHLSMIKDRKFDGRSWADPHKHIAEFVEVCGMFHYGALAWMPLN</sequence>
<reference evidence="6" key="1">
    <citation type="journal article" date="2019" name="Sci. Rep.">
        <title>Draft genome of Tanacetum cinerariifolium, the natural source of mosquito coil.</title>
        <authorList>
            <person name="Yamashiro T."/>
            <person name="Shiraishi A."/>
            <person name="Satake H."/>
            <person name="Nakayama K."/>
        </authorList>
    </citation>
    <scope>NUCLEOTIDE SEQUENCE</scope>
</reference>
<dbReference type="InterPro" id="IPR012337">
    <property type="entry name" value="RNaseH-like_sf"/>
</dbReference>
<dbReference type="PROSITE" id="PS50158">
    <property type="entry name" value="ZF_CCHC"/>
    <property type="match status" value="1"/>
</dbReference>
<dbReference type="GO" id="GO:0008270">
    <property type="term" value="F:zinc ion binding"/>
    <property type="evidence" value="ECO:0007669"/>
    <property type="project" value="UniProtKB-KW"/>
</dbReference>
<protein>
    <recommendedName>
        <fullName evidence="7">Reverse transcriptase domain-containing protein</fullName>
    </recommendedName>
</protein>
<dbReference type="SUPFAM" id="SSF53098">
    <property type="entry name" value="Ribonuclease H-like"/>
    <property type="match status" value="1"/>
</dbReference>
<dbReference type="InterPro" id="IPR001878">
    <property type="entry name" value="Znf_CCHC"/>
</dbReference>
<dbReference type="PANTHER" id="PTHR37984">
    <property type="entry name" value="PROTEIN CBG26694"/>
    <property type="match status" value="1"/>
</dbReference>
<dbReference type="Pfam" id="PF00098">
    <property type="entry name" value="zf-CCHC"/>
    <property type="match status" value="1"/>
</dbReference>
<evidence type="ECO:0000256" key="2">
    <source>
        <dbReference type="SAM" id="Coils"/>
    </source>
</evidence>
<organism evidence="6">
    <name type="scientific">Tanacetum cinerariifolium</name>
    <name type="common">Dalmatian daisy</name>
    <name type="synonym">Chrysanthemum cinerariifolium</name>
    <dbReference type="NCBI Taxonomy" id="118510"/>
    <lineage>
        <taxon>Eukaryota</taxon>
        <taxon>Viridiplantae</taxon>
        <taxon>Streptophyta</taxon>
        <taxon>Embryophyta</taxon>
        <taxon>Tracheophyta</taxon>
        <taxon>Spermatophyta</taxon>
        <taxon>Magnoliopsida</taxon>
        <taxon>eudicotyledons</taxon>
        <taxon>Gunneridae</taxon>
        <taxon>Pentapetalae</taxon>
        <taxon>asterids</taxon>
        <taxon>campanulids</taxon>
        <taxon>Asterales</taxon>
        <taxon>Asteraceae</taxon>
        <taxon>Asteroideae</taxon>
        <taxon>Anthemideae</taxon>
        <taxon>Anthemidinae</taxon>
        <taxon>Tanacetum</taxon>
    </lineage>
</organism>
<accession>A0A699GXA1</accession>
<comment type="caution">
    <text evidence="6">The sequence shown here is derived from an EMBL/GenBank/DDBJ whole genome shotgun (WGS) entry which is preliminary data.</text>
</comment>
<dbReference type="Gene3D" id="3.10.10.10">
    <property type="entry name" value="HIV Type 1 Reverse Transcriptase, subunit A, domain 1"/>
    <property type="match status" value="1"/>
</dbReference>
<keyword evidence="1" id="KW-0863">Zinc-finger</keyword>
<feature type="non-terminal residue" evidence="6">
    <location>
        <position position="1"/>
    </location>
</feature>
<proteinExistence type="predicted"/>
<feature type="compositionally biased region" description="Polar residues" evidence="3">
    <location>
        <begin position="82"/>
        <end position="99"/>
    </location>
</feature>
<dbReference type="GO" id="GO:0003676">
    <property type="term" value="F:nucleic acid binding"/>
    <property type="evidence" value="ECO:0007669"/>
    <property type="project" value="InterPro"/>
</dbReference>
<dbReference type="GO" id="GO:0015074">
    <property type="term" value="P:DNA integration"/>
    <property type="evidence" value="ECO:0007669"/>
    <property type="project" value="InterPro"/>
</dbReference>
<feature type="region of interest" description="Disordered" evidence="3">
    <location>
        <begin position="52"/>
        <end position="101"/>
    </location>
</feature>